<proteinExistence type="inferred from homology"/>
<dbReference type="GO" id="GO:0140114">
    <property type="term" value="P:cellular detoxification of fluoride"/>
    <property type="evidence" value="ECO:0007669"/>
    <property type="project" value="UniProtKB-UniRule"/>
</dbReference>
<dbReference type="OrthoDB" id="9815830at2"/>
<keyword evidence="10" id="KW-0813">Transport</keyword>
<keyword evidence="10" id="KW-0406">Ion transport</keyword>
<evidence type="ECO:0000256" key="2">
    <source>
        <dbReference type="ARBA" id="ARBA00022475"/>
    </source>
</evidence>
<evidence type="ECO:0000313" key="12">
    <source>
        <dbReference type="Proteomes" id="UP000294843"/>
    </source>
</evidence>
<dbReference type="InterPro" id="IPR003691">
    <property type="entry name" value="FluC"/>
</dbReference>
<comment type="subcellular location">
    <subcellularLocation>
        <location evidence="1 10">Cell membrane</location>
        <topology evidence="1 10">Multi-pass membrane protein</topology>
    </subcellularLocation>
</comment>
<dbReference type="Pfam" id="PF02537">
    <property type="entry name" value="CRCB"/>
    <property type="match status" value="1"/>
</dbReference>
<keyword evidence="10" id="KW-0479">Metal-binding</keyword>
<keyword evidence="6 10" id="KW-0407">Ion channel</keyword>
<evidence type="ECO:0000256" key="8">
    <source>
        <dbReference type="ARBA" id="ARBA00035585"/>
    </source>
</evidence>
<organism evidence="11 12">
    <name type="scientific">Macrococcus bovicus</name>
    <dbReference type="NCBI Taxonomy" id="69968"/>
    <lineage>
        <taxon>Bacteria</taxon>
        <taxon>Bacillati</taxon>
        <taxon>Bacillota</taxon>
        <taxon>Bacilli</taxon>
        <taxon>Bacillales</taxon>
        <taxon>Staphylococcaceae</taxon>
        <taxon>Macrococcus</taxon>
    </lineage>
</organism>
<comment type="activity regulation">
    <text evidence="10">Na(+) is not transported, but it plays an essential structural role and its presence is essential for fluoride channel function.</text>
</comment>
<evidence type="ECO:0000256" key="3">
    <source>
        <dbReference type="ARBA" id="ARBA00022692"/>
    </source>
</evidence>
<dbReference type="EMBL" id="SCWF01000004">
    <property type="protein sequence ID" value="TDM14408.1"/>
    <property type="molecule type" value="Genomic_DNA"/>
</dbReference>
<keyword evidence="3 10" id="KW-0812">Transmembrane</keyword>
<dbReference type="PANTHER" id="PTHR28259">
    <property type="entry name" value="FLUORIDE EXPORT PROTEIN 1-RELATED"/>
    <property type="match status" value="1"/>
</dbReference>
<dbReference type="GO" id="GO:0046872">
    <property type="term" value="F:metal ion binding"/>
    <property type="evidence" value="ECO:0007669"/>
    <property type="project" value="UniProtKB-KW"/>
</dbReference>
<feature type="transmembrane region" description="Helical" evidence="10">
    <location>
        <begin position="107"/>
        <end position="127"/>
    </location>
</feature>
<feature type="transmembrane region" description="Helical" evidence="10">
    <location>
        <begin position="20"/>
        <end position="43"/>
    </location>
</feature>
<keyword evidence="4 10" id="KW-1133">Transmembrane helix</keyword>
<keyword evidence="10" id="KW-0915">Sodium</keyword>
<comment type="caution">
    <text evidence="11">The sequence shown here is derived from an EMBL/GenBank/DDBJ whole genome shotgun (WGS) entry which is preliminary data.</text>
</comment>
<feature type="binding site" evidence="10">
    <location>
        <position position="84"/>
    </location>
    <ligand>
        <name>Na(+)</name>
        <dbReference type="ChEBI" id="CHEBI:29101"/>
        <note>structural</note>
    </ligand>
</feature>
<feature type="transmembrane region" description="Helical" evidence="10">
    <location>
        <begin position="50"/>
        <end position="68"/>
    </location>
</feature>
<feature type="binding site" evidence="10">
    <location>
        <position position="87"/>
    </location>
    <ligand>
        <name>Na(+)</name>
        <dbReference type="ChEBI" id="CHEBI:29101"/>
        <note>structural</note>
    </ligand>
</feature>
<evidence type="ECO:0000256" key="9">
    <source>
        <dbReference type="ARBA" id="ARBA00049940"/>
    </source>
</evidence>
<evidence type="ECO:0000256" key="6">
    <source>
        <dbReference type="ARBA" id="ARBA00023303"/>
    </source>
</evidence>
<evidence type="ECO:0000256" key="5">
    <source>
        <dbReference type="ARBA" id="ARBA00023136"/>
    </source>
</evidence>
<sequence>MLYHLDDGGRPPAELSRSDIWEATVLLMVGLGAVFGAVIRVYLSQFNGRFPWMTLLINTAGSLVLGLLSHLDTVYLFFGTGMMGGFTTFSTFALESVQLFDKDRLKSIQYIALSVSLPLLAYLMGWLI</sequence>
<comment type="function">
    <text evidence="9 10">Fluoride-specific ion channel. Important for reducing fluoride concentration in the cell, thus reducing its toxicity.</text>
</comment>
<evidence type="ECO:0000256" key="4">
    <source>
        <dbReference type="ARBA" id="ARBA00022989"/>
    </source>
</evidence>
<keyword evidence="5 10" id="KW-0472">Membrane</keyword>
<dbReference type="GO" id="GO:0062054">
    <property type="term" value="F:fluoride channel activity"/>
    <property type="evidence" value="ECO:0007669"/>
    <property type="project" value="UniProtKB-UniRule"/>
</dbReference>
<evidence type="ECO:0000256" key="7">
    <source>
        <dbReference type="ARBA" id="ARBA00035120"/>
    </source>
</evidence>
<comment type="similarity">
    <text evidence="7 10">Belongs to the fluoride channel Fluc/FEX (TC 1.A.43) family.</text>
</comment>
<dbReference type="PANTHER" id="PTHR28259:SF1">
    <property type="entry name" value="FLUORIDE EXPORT PROTEIN 1-RELATED"/>
    <property type="match status" value="1"/>
</dbReference>
<comment type="catalytic activity">
    <reaction evidence="8">
        <text>fluoride(in) = fluoride(out)</text>
        <dbReference type="Rhea" id="RHEA:76159"/>
        <dbReference type="ChEBI" id="CHEBI:17051"/>
    </reaction>
    <physiologicalReaction direction="left-to-right" evidence="8">
        <dbReference type="Rhea" id="RHEA:76160"/>
    </physiologicalReaction>
</comment>
<dbReference type="GO" id="GO:0005886">
    <property type="term" value="C:plasma membrane"/>
    <property type="evidence" value="ECO:0007669"/>
    <property type="project" value="UniProtKB-SubCell"/>
</dbReference>
<dbReference type="Proteomes" id="UP000294843">
    <property type="component" value="Unassembled WGS sequence"/>
</dbReference>
<name>A0A4V3BFL1_9STAP</name>
<reference evidence="11 12" key="1">
    <citation type="submission" date="2019-01" db="EMBL/GenBank/DDBJ databases">
        <title>Draft genome sequences of the type strains of six Macrococcus species.</title>
        <authorList>
            <person name="Mazhar S."/>
            <person name="Altermann E."/>
            <person name="Hill C."/>
            <person name="Mcauliffe O."/>
        </authorList>
    </citation>
    <scope>NUCLEOTIDE SEQUENCE [LARGE SCALE GENOMIC DNA]</scope>
    <source>
        <strain evidence="11 12">ATCC 51825</strain>
    </source>
</reference>
<evidence type="ECO:0000256" key="10">
    <source>
        <dbReference type="HAMAP-Rule" id="MF_00454"/>
    </source>
</evidence>
<accession>A0A4V3BFL1</accession>
<feature type="transmembrane region" description="Helical" evidence="10">
    <location>
        <begin position="74"/>
        <end position="95"/>
    </location>
</feature>
<dbReference type="HAMAP" id="MF_00454">
    <property type="entry name" value="FluC"/>
    <property type="match status" value="1"/>
</dbReference>
<protein>
    <recommendedName>
        <fullName evidence="10">Fluoride-specific ion channel FluC</fullName>
    </recommendedName>
</protein>
<evidence type="ECO:0000313" key="11">
    <source>
        <dbReference type="EMBL" id="TDM14408.1"/>
    </source>
</evidence>
<keyword evidence="2 10" id="KW-1003">Cell membrane</keyword>
<keyword evidence="12" id="KW-1185">Reference proteome</keyword>
<gene>
    <name evidence="10" type="primary">fluC</name>
    <name evidence="10" type="synonym">crcB</name>
    <name evidence="11" type="ORF">ERX55_05615</name>
</gene>
<dbReference type="AlphaFoldDB" id="A0A4V3BFL1"/>
<evidence type="ECO:0000256" key="1">
    <source>
        <dbReference type="ARBA" id="ARBA00004651"/>
    </source>
</evidence>